<dbReference type="EMBL" id="FQ790296">
    <property type="protein sequence ID" value="CCD48711.1"/>
    <property type="molecule type" value="Genomic_DNA"/>
</dbReference>
<dbReference type="InParanoid" id="G2Y7Y3"/>
<dbReference type="Proteomes" id="UP000008177">
    <property type="component" value="Unplaced contigs"/>
</dbReference>
<dbReference type="HOGENOM" id="CLU_2812043_0_0_1"/>
<dbReference type="AlphaFoldDB" id="G2Y7Y3"/>
<protein>
    <submittedName>
        <fullName evidence="1">Uncharacterized protein</fullName>
    </submittedName>
</protein>
<accession>G2Y7Y3</accession>
<proteinExistence type="predicted"/>
<evidence type="ECO:0000313" key="2">
    <source>
        <dbReference type="Proteomes" id="UP000008177"/>
    </source>
</evidence>
<gene>
    <name evidence="1" type="ORF">BofuT4_uP033530.1</name>
</gene>
<reference evidence="2" key="1">
    <citation type="journal article" date="2011" name="PLoS Genet.">
        <title>Genomic analysis of the necrotrophic fungal pathogens Sclerotinia sclerotiorum and Botrytis cinerea.</title>
        <authorList>
            <person name="Amselem J."/>
            <person name="Cuomo C.A."/>
            <person name="van Kan J.A."/>
            <person name="Viaud M."/>
            <person name="Benito E.P."/>
            <person name="Couloux A."/>
            <person name="Coutinho P.M."/>
            <person name="de Vries R.P."/>
            <person name="Dyer P.S."/>
            <person name="Fillinger S."/>
            <person name="Fournier E."/>
            <person name="Gout L."/>
            <person name="Hahn M."/>
            <person name="Kohn L."/>
            <person name="Lapalu N."/>
            <person name="Plummer K.M."/>
            <person name="Pradier J.M."/>
            <person name="Quevillon E."/>
            <person name="Sharon A."/>
            <person name="Simon A."/>
            <person name="ten Have A."/>
            <person name="Tudzynski B."/>
            <person name="Tudzynski P."/>
            <person name="Wincker P."/>
            <person name="Andrew M."/>
            <person name="Anthouard V."/>
            <person name="Beever R.E."/>
            <person name="Beffa R."/>
            <person name="Benoit I."/>
            <person name="Bouzid O."/>
            <person name="Brault B."/>
            <person name="Chen Z."/>
            <person name="Choquer M."/>
            <person name="Collemare J."/>
            <person name="Cotton P."/>
            <person name="Danchin E.G."/>
            <person name="Da Silva C."/>
            <person name="Gautier A."/>
            <person name="Giraud C."/>
            <person name="Giraud T."/>
            <person name="Gonzalez C."/>
            <person name="Grossetete S."/>
            <person name="Guldener U."/>
            <person name="Henrissat B."/>
            <person name="Howlett B.J."/>
            <person name="Kodira C."/>
            <person name="Kretschmer M."/>
            <person name="Lappartient A."/>
            <person name="Leroch M."/>
            <person name="Levis C."/>
            <person name="Mauceli E."/>
            <person name="Neuveglise C."/>
            <person name="Oeser B."/>
            <person name="Pearson M."/>
            <person name="Poulain J."/>
            <person name="Poussereau N."/>
            <person name="Quesneville H."/>
            <person name="Rascle C."/>
            <person name="Schumacher J."/>
            <person name="Segurens B."/>
            <person name="Sexton A."/>
            <person name="Silva E."/>
            <person name="Sirven C."/>
            <person name="Soanes D.M."/>
            <person name="Talbot N.J."/>
            <person name="Templeton M."/>
            <person name="Yandava C."/>
            <person name="Yarden O."/>
            <person name="Zeng Q."/>
            <person name="Rollins J.A."/>
            <person name="Lebrun M.H."/>
            <person name="Dickman M."/>
        </authorList>
    </citation>
    <scope>NUCLEOTIDE SEQUENCE [LARGE SCALE GENOMIC DNA]</scope>
    <source>
        <strain evidence="2">T4</strain>
    </source>
</reference>
<organism evidence="1 2">
    <name type="scientific">Botryotinia fuckeliana (strain T4)</name>
    <name type="common">Noble rot fungus</name>
    <name type="synonym">Botrytis cinerea</name>
    <dbReference type="NCBI Taxonomy" id="999810"/>
    <lineage>
        <taxon>Eukaryota</taxon>
        <taxon>Fungi</taxon>
        <taxon>Dikarya</taxon>
        <taxon>Ascomycota</taxon>
        <taxon>Pezizomycotina</taxon>
        <taxon>Leotiomycetes</taxon>
        <taxon>Helotiales</taxon>
        <taxon>Sclerotiniaceae</taxon>
        <taxon>Botrytis</taxon>
    </lineage>
</organism>
<evidence type="ECO:0000313" key="1">
    <source>
        <dbReference type="EMBL" id="CCD48711.1"/>
    </source>
</evidence>
<name>G2Y7Y3_BOTF4</name>
<sequence>MGDYIPLSHGDGSYASTLKQEIELHKVVQTVLTREYGQLNPLLLIEPVPGVHGEGFPAELMDWYKSR</sequence>